<dbReference type="InterPro" id="IPR036856">
    <property type="entry name" value="Ald_Oxase/Xan_DH_a/b_sf"/>
</dbReference>
<dbReference type="EMBL" id="QRAN01000016">
    <property type="protein sequence ID" value="RLQ21076.1"/>
    <property type="molecule type" value="Genomic_DNA"/>
</dbReference>
<dbReference type="RefSeq" id="WP_117955989.1">
    <property type="nucleotide sequence ID" value="NZ_QRAN01000016.1"/>
</dbReference>
<gene>
    <name evidence="5" type="ORF">DWB85_14355</name>
</gene>
<evidence type="ECO:0000313" key="6">
    <source>
        <dbReference type="Proteomes" id="UP000265509"/>
    </source>
</evidence>
<dbReference type="InterPro" id="IPR000674">
    <property type="entry name" value="Ald_Oxase/Xan_DH_a/b"/>
</dbReference>
<dbReference type="Gene3D" id="3.30.365.10">
    <property type="entry name" value="Aldehyde oxidase/xanthine dehydrogenase, molybdopterin binding domain"/>
    <property type="match status" value="4"/>
</dbReference>
<dbReference type="Gene3D" id="3.90.1170.50">
    <property type="entry name" value="Aldehyde oxidase/xanthine dehydrogenase, a/b hammerhead"/>
    <property type="match status" value="1"/>
</dbReference>
<dbReference type="PANTHER" id="PTHR11908">
    <property type="entry name" value="XANTHINE DEHYDROGENASE"/>
    <property type="match status" value="1"/>
</dbReference>
<dbReference type="AlphaFoldDB" id="A0A3L7DVC9"/>
<feature type="domain" description="Aldehyde oxidase/xanthine dehydrogenase a/b hammerhead" evidence="4">
    <location>
        <begin position="34"/>
        <end position="143"/>
    </location>
</feature>
<comment type="caution">
    <text evidence="5">The sequence shown here is derived from an EMBL/GenBank/DDBJ whole genome shotgun (WGS) entry which is preliminary data.</text>
</comment>
<dbReference type="InterPro" id="IPR037165">
    <property type="entry name" value="AldOxase/xan_DH_Mopterin-bd_sf"/>
</dbReference>
<dbReference type="PANTHER" id="PTHR11908:SF132">
    <property type="entry name" value="ALDEHYDE OXIDASE 1-RELATED"/>
    <property type="match status" value="1"/>
</dbReference>
<evidence type="ECO:0000256" key="1">
    <source>
        <dbReference type="ARBA" id="ARBA00006849"/>
    </source>
</evidence>
<evidence type="ECO:0000256" key="3">
    <source>
        <dbReference type="ARBA" id="ARBA00023002"/>
    </source>
</evidence>
<dbReference type="InterPro" id="IPR008274">
    <property type="entry name" value="AldOxase/xan_DH_MoCoBD1"/>
</dbReference>
<sequence length="803" mass="86286">MAIEIPKLPEDMPITSPRYVGKEVKRIEDPSLVTGAAEFIDNFALPGMAHAAIMRSPHPHARIVSVDASAALALPGVVAVLTGEDVRRWCNVGTTAPEGWGSTPLAVDKVRFVGEPVAAVAASSRYVAEDALELIEVQYELLPTVKNPMDAVAPDAPKLFENQDSNVMQDRTYTWGEVDRVFAEADHVYTEKFRWNRVGANPMETFGCVCVWDVVNHSLTCYGSYQTPSFIALGRAASLNLPSNRVKVVAHPHGGSFGGKGGPRGTDIAALLSRKANGIPVKYIEDRVEYLLAGAGQSWDRYYEASLAVQADGTLTGFKVDLVDDQGAGAEGYGTISAAKPLAAFTGCYRIRAAQYKMKLVATNRAPTYAYRGYGPPPHNMVLESMVDIAARDLKLDATEIRRRNYIQPDQFPYTIPSGNEYDSGSYETVLDKVLDMAGYQQMRELQASARQEGRLLGIGVVNTVEPGVFDWNAYSTVGVPGVGVPEGVKVAIDILGQITVTLGFALEGQGQYTLAAQLVADYFGVEMDAVRVTYASTDVAPPHFGHGGSRLGVALSGAIMGACKKIEEKFRLVAAGLMQCEPEHIELIDGHMRVNGNPGAEMHIAAVAGTMLGRSDLLPPGMEPSPEATYVWTAPDRNAPDEQGRCKSYLTAANACHIALVEVDRETGITEILKYFIVDDCGTRLNPATVEGQIQGSVAQGVGAVLYEEYVYSELDGQPLVSLFSDYLLPGIHEVPMTEKAFVETPSPVAPLGAKGCGEGAIHTTPATIICAINDAIEHLGVQIRETPASPNRLWKLLQGAG</sequence>
<keyword evidence="6" id="KW-1185">Reference proteome</keyword>
<evidence type="ECO:0000259" key="4">
    <source>
        <dbReference type="SMART" id="SM01008"/>
    </source>
</evidence>
<dbReference type="Pfam" id="PF02738">
    <property type="entry name" value="MoCoBD_1"/>
    <property type="match status" value="1"/>
</dbReference>
<dbReference type="SUPFAM" id="SSF54665">
    <property type="entry name" value="CO dehydrogenase molybdoprotein N-domain-like"/>
    <property type="match status" value="1"/>
</dbReference>
<organism evidence="5 6">
    <name type="scientific">Seongchinamella sediminis</name>
    <dbReference type="NCBI Taxonomy" id="2283635"/>
    <lineage>
        <taxon>Bacteria</taxon>
        <taxon>Pseudomonadati</taxon>
        <taxon>Pseudomonadota</taxon>
        <taxon>Gammaproteobacteria</taxon>
        <taxon>Cellvibrionales</taxon>
        <taxon>Halieaceae</taxon>
        <taxon>Seongchinamella</taxon>
    </lineage>
</organism>
<keyword evidence="3" id="KW-0560">Oxidoreductase</keyword>
<protein>
    <submittedName>
        <fullName evidence="5">Xanthine dehydrogenase family protein molybdopterin-binding subunit</fullName>
    </submittedName>
</protein>
<reference evidence="5 6" key="1">
    <citation type="submission" date="2018-07" db="EMBL/GenBank/DDBJ databases">
        <title>Halioglobus sp. genome submission.</title>
        <authorList>
            <person name="Ye M.-Q."/>
            <person name="Du Z.-J."/>
        </authorList>
    </citation>
    <scope>NUCLEOTIDE SEQUENCE [LARGE SCALE GENOMIC DNA]</scope>
    <source>
        <strain evidence="5 6">U0301</strain>
    </source>
</reference>
<keyword evidence="2" id="KW-0500">Molybdenum</keyword>
<dbReference type="Pfam" id="PF01315">
    <property type="entry name" value="Ald_Xan_dh_C"/>
    <property type="match status" value="1"/>
</dbReference>
<comment type="similarity">
    <text evidence="1">Belongs to the xanthine dehydrogenase family.</text>
</comment>
<dbReference type="GO" id="GO:0005506">
    <property type="term" value="F:iron ion binding"/>
    <property type="evidence" value="ECO:0007669"/>
    <property type="project" value="InterPro"/>
</dbReference>
<evidence type="ECO:0000256" key="2">
    <source>
        <dbReference type="ARBA" id="ARBA00022505"/>
    </source>
</evidence>
<dbReference type="InterPro" id="IPR016208">
    <property type="entry name" value="Ald_Oxase/xanthine_DH-like"/>
</dbReference>
<proteinExistence type="inferred from homology"/>
<dbReference type="InterPro" id="IPR046867">
    <property type="entry name" value="AldOxase/xan_DH_MoCoBD2"/>
</dbReference>
<dbReference type="OrthoDB" id="9758509at2"/>
<evidence type="ECO:0000313" key="5">
    <source>
        <dbReference type="EMBL" id="RLQ21076.1"/>
    </source>
</evidence>
<dbReference type="Proteomes" id="UP000265509">
    <property type="component" value="Unassembled WGS sequence"/>
</dbReference>
<dbReference type="SUPFAM" id="SSF56003">
    <property type="entry name" value="Molybdenum cofactor-binding domain"/>
    <property type="match status" value="1"/>
</dbReference>
<dbReference type="Pfam" id="PF20256">
    <property type="entry name" value="MoCoBD_2"/>
    <property type="match status" value="1"/>
</dbReference>
<dbReference type="SMART" id="SM01008">
    <property type="entry name" value="Ald_Xan_dh_C"/>
    <property type="match status" value="1"/>
</dbReference>
<accession>A0A3L7DVC9</accession>
<dbReference type="GO" id="GO:0016491">
    <property type="term" value="F:oxidoreductase activity"/>
    <property type="evidence" value="ECO:0007669"/>
    <property type="project" value="UniProtKB-KW"/>
</dbReference>
<name>A0A3L7DVC9_9GAMM</name>